<keyword evidence="9" id="KW-0496">Mitochondrion</keyword>
<evidence type="ECO:0000313" key="15">
    <source>
        <dbReference type="EMBL" id="WFC93467.1"/>
    </source>
</evidence>
<dbReference type="CDD" id="cd00771">
    <property type="entry name" value="ThrRS_core"/>
    <property type="match status" value="1"/>
</dbReference>
<keyword evidence="8" id="KW-0809">Transit peptide</keyword>
<dbReference type="InterPro" id="IPR018163">
    <property type="entry name" value="Thr/Ala-tRNA-synth_IIc_edit"/>
</dbReference>
<dbReference type="InterPro" id="IPR002314">
    <property type="entry name" value="aa-tRNA-synt_IIb"/>
</dbReference>
<dbReference type="PRINTS" id="PR01047">
    <property type="entry name" value="TRNASYNTHTHR"/>
</dbReference>
<organism evidence="15 16">
    <name type="scientific">Malassezia brasiliensis</name>
    <dbReference type="NCBI Taxonomy" id="1821822"/>
    <lineage>
        <taxon>Eukaryota</taxon>
        <taxon>Fungi</taxon>
        <taxon>Dikarya</taxon>
        <taxon>Basidiomycota</taxon>
        <taxon>Ustilaginomycotina</taxon>
        <taxon>Malasseziomycetes</taxon>
        <taxon>Malasseziales</taxon>
        <taxon>Malasseziaceae</taxon>
        <taxon>Malassezia</taxon>
    </lineage>
</organism>
<evidence type="ECO:0000256" key="2">
    <source>
        <dbReference type="ARBA" id="ARBA00008226"/>
    </source>
</evidence>
<dbReference type="SUPFAM" id="SSF55186">
    <property type="entry name" value="ThrRS/AlaRS common domain"/>
    <property type="match status" value="1"/>
</dbReference>
<dbReference type="AlphaFoldDB" id="A0AAF0IM22"/>
<evidence type="ECO:0000256" key="1">
    <source>
        <dbReference type="ARBA" id="ARBA00004305"/>
    </source>
</evidence>
<evidence type="ECO:0000256" key="9">
    <source>
        <dbReference type="ARBA" id="ARBA00023128"/>
    </source>
</evidence>
<dbReference type="EMBL" id="CP119951">
    <property type="protein sequence ID" value="WFC93467.1"/>
    <property type="molecule type" value="Genomic_DNA"/>
</dbReference>
<evidence type="ECO:0000256" key="3">
    <source>
        <dbReference type="ARBA" id="ARBA00013163"/>
    </source>
</evidence>
<feature type="chain" id="PRO_5041954681" description="threonine--tRNA ligase" evidence="13">
    <location>
        <begin position="20"/>
        <end position="836"/>
    </location>
</feature>
<comment type="subcellular location">
    <subcellularLocation>
        <location evidence="1">Mitochondrion matrix</location>
    </subcellularLocation>
</comment>
<dbReference type="GO" id="GO:0005759">
    <property type="term" value="C:mitochondrial matrix"/>
    <property type="evidence" value="ECO:0007669"/>
    <property type="project" value="UniProtKB-SubCell"/>
</dbReference>
<dbReference type="EC" id="6.1.1.3" evidence="3"/>
<dbReference type="SUPFAM" id="SSF55681">
    <property type="entry name" value="Class II aaRS and biotin synthetases"/>
    <property type="match status" value="1"/>
</dbReference>
<dbReference type="GO" id="GO:0004829">
    <property type="term" value="F:threonine-tRNA ligase activity"/>
    <property type="evidence" value="ECO:0007669"/>
    <property type="project" value="UniProtKB-EC"/>
</dbReference>
<sequence length="836" mass="92438">MAMAWRAAILASLRRSAVAQRGTRALTTAHVARAEPRTVPIPAQPTGVAQLLNEACSNEAGAYLAARNSEGQPVSLHAQIGGEKGTQSITFLPFESKDKLAQRSMWISAAYLLSAALDSVCGGRIMTSTPSVTSSSGDRIDAASGFSLEALMGALSEPVAYGANAQVAASNVAAALADAFAHAHTPKLAKGDTELLEKEMKRLSSANHDFILEEVPWEAAWALFARNPLKLDALLRFARVCNEEQPRVPLVRLSKTSFVDLAPWDCEDAVVLRRTKPIKASKVLLSAAASLPADWASLAPDVGQVLLRVRGIAFPNAADLQNYAKQIAEMEKADHRLLGLAQGLFFAHDSSPGSPFVMMHGMRLIRKVERAIRDLYDVFGYEEVQTPQLYRSSLWKQSGHWDKYREDMFSAQGFAEEAAASRGCCSAHDAQSHLFGLKPMNCPGHCVLFAHQPRSYRELPMRVAEFSPLHRNEATGALSGLTRVRRFHQDDAHVFCTPEQVSTEIQSMLHMLALAYGVFGFGSRFELVLSTRPDNYIGEIDVWNAAEASLKEALDKSGRPWSLNEGDGAFYGPKIDIRLVDAMGRKHQTATIQLDFQLPERFQLEYALANPSEERPGMRPGHARPVMIHRAILGSFERFLAILLEQCRGWWPFWLSPRQAVVIPTYSSSDPTVQERVSAYARQVRRQLARGMHDEAQHPNGPFLVPGMAHHALEVPSRTRFFVELPPHYLEPAGETLGKKVRQAQLHRFNFLVVVGQQEAEQGTVSVRIRDERHAPAWHTSVDSAPDMPQAKVQDMVLSAIRATFPDKPLGEGVDLGSWRVEELRRLFCVLDALHV</sequence>
<evidence type="ECO:0000256" key="12">
    <source>
        <dbReference type="ARBA" id="ARBA00049515"/>
    </source>
</evidence>
<dbReference type="InterPro" id="IPR036621">
    <property type="entry name" value="Anticodon-bd_dom_sf"/>
</dbReference>
<dbReference type="Gene3D" id="3.30.980.10">
    <property type="entry name" value="Threonyl-trna Synthetase, Chain A, domain 2"/>
    <property type="match status" value="1"/>
</dbReference>
<evidence type="ECO:0000256" key="6">
    <source>
        <dbReference type="ARBA" id="ARBA00022840"/>
    </source>
</evidence>
<dbReference type="PROSITE" id="PS50862">
    <property type="entry name" value="AA_TRNA_LIGASE_II"/>
    <property type="match status" value="1"/>
</dbReference>
<keyword evidence="7" id="KW-0648">Protein biosynthesis</keyword>
<keyword evidence="10" id="KW-0030">Aminoacyl-tRNA synthetase</keyword>
<dbReference type="NCBIfam" id="TIGR00418">
    <property type="entry name" value="thrS"/>
    <property type="match status" value="1"/>
</dbReference>
<dbReference type="InterPro" id="IPR002320">
    <property type="entry name" value="Thr-tRNA-ligase_IIa"/>
</dbReference>
<evidence type="ECO:0000256" key="5">
    <source>
        <dbReference type="ARBA" id="ARBA00022741"/>
    </source>
</evidence>
<dbReference type="InterPro" id="IPR033728">
    <property type="entry name" value="ThrRS_core"/>
</dbReference>
<dbReference type="InterPro" id="IPR006195">
    <property type="entry name" value="aa-tRNA-synth_II"/>
</dbReference>
<dbReference type="SUPFAM" id="SSF52954">
    <property type="entry name" value="Class II aaRS ABD-related"/>
    <property type="match status" value="2"/>
</dbReference>
<evidence type="ECO:0000256" key="7">
    <source>
        <dbReference type="ARBA" id="ARBA00022917"/>
    </source>
</evidence>
<keyword evidence="5" id="KW-0547">Nucleotide-binding</keyword>
<evidence type="ECO:0000256" key="8">
    <source>
        <dbReference type="ARBA" id="ARBA00022946"/>
    </source>
</evidence>
<keyword evidence="13" id="KW-0732">Signal</keyword>
<keyword evidence="6" id="KW-0067">ATP-binding</keyword>
<evidence type="ECO:0000313" key="16">
    <source>
        <dbReference type="Proteomes" id="UP001216638"/>
    </source>
</evidence>
<evidence type="ECO:0000256" key="10">
    <source>
        <dbReference type="ARBA" id="ARBA00023146"/>
    </source>
</evidence>
<dbReference type="Pfam" id="PF03129">
    <property type="entry name" value="HGTP_anticodon"/>
    <property type="match status" value="1"/>
</dbReference>
<dbReference type="InterPro" id="IPR004154">
    <property type="entry name" value="Anticodon-bd"/>
</dbReference>
<gene>
    <name evidence="15" type="primary">MST1</name>
    <name evidence="15" type="ORF">MBRA1_000087</name>
</gene>
<keyword evidence="16" id="KW-1185">Reference proteome</keyword>
<dbReference type="PANTHER" id="PTHR11451:SF46">
    <property type="entry name" value="THREONINE--TRNA LIGASE"/>
    <property type="match status" value="1"/>
</dbReference>
<dbReference type="GO" id="GO:0006435">
    <property type="term" value="P:threonyl-tRNA aminoacylation"/>
    <property type="evidence" value="ECO:0007669"/>
    <property type="project" value="InterPro"/>
</dbReference>
<reference evidence="15" key="1">
    <citation type="submission" date="2023-03" db="EMBL/GenBank/DDBJ databases">
        <title>Mating type loci evolution in Malassezia.</title>
        <authorList>
            <person name="Coelho M.A."/>
        </authorList>
    </citation>
    <scope>NUCLEOTIDE SEQUENCE</scope>
    <source>
        <strain evidence="15">CBS 14135</strain>
    </source>
</reference>
<dbReference type="Gene3D" id="3.40.50.800">
    <property type="entry name" value="Anticodon-binding domain"/>
    <property type="match status" value="1"/>
</dbReference>
<dbReference type="PANTHER" id="PTHR11451">
    <property type="entry name" value="THREONINE-TRNA LIGASE"/>
    <property type="match status" value="1"/>
</dbReference>
<keyword evidence="4 15" id="KW-0436">Ligase</keyword>
<comment type="similarity">
    <text evidence="2">Belongs to the class-II aminoacyl-tRNA synthetase family.</text>
</comment>
<evidence type="ECO:0000256" key="4">
    <source>
        <dbReference type="ARBA" id="ARBA00022598"/>
    </source>
</evidence>
<dbReference type="Gene3D" id="3.30.930.10">
    <property type="entry name" value="Bira Bifunctional Protein, Domain 2"/>
    <property type="match status" value="1"/>
</dbReference>
<dbReference type="GO" id="GO:0005524">
    <property type="term" value="F:ATP binding"/>
    <property type="evidence" value="ECO:0007669"/>
    <property type="project" value="UniProtKB-KW"/>
</dbReference>
<dbReference type="Proteomes" id="UP001216638">
    <property type="component" value="Chromosome 1"/>
</dbReference>
<evidence type="ECO:0000259" key="14">
    <source>
        <dbReference type="PROSITE" id="PS50862"/>
    </source>
</evidence>
<accession>A0AAF0IM22</accession>
<dbReference type="InterPro" id="IPR045864">
    <property type="entry name" value="aa-tRNA-synth_II/BPL/LPL"/>
</dbReference>
<feature type="signal peptide" evidence="13">
    <location>
        <begin position="1"/>
        <end position="19"/>
    </location>
</feature>
<name>A0AAF0IM22_9BASI</name>
<dbReference type="Pfam" id="PF00587">
    <property type="entry name" value="tRNA-synt_2b"/>
    <property type="match status" value="1"/>
</dbReference>
<evidence type="ECO:0000256" key="11">
    <source>
        <dbReference type="ARBA" id="ARBA00031900"/>
    </source>
</evidence>
<evidence type="ECO:0000256" key="13">
    <source>
        <dbReference type="SAM" id="SignalP"/>
    </source>
</evidence>
<protein>
    <recommendedName>
        <fullName evidence="3">threonine--tRNA ligase</fullName>
        <ecNumber evidence="3">6.1.1.3</ecNumber>
    </recommendedName>
    <alternativeName>
        <fullName evidence="11">Threonyl-tRNA synthetase</fullName>
    </alternativeName>
</protein>
<feature type="domain" description="Aminoacyl-transfer RNA synthetases class-II family profile" evidence="14">
    <location>
        <begin position="361"/>
        <end position="664"/>
    </location>
</feature>
<dbReference type="FunFam" id="3.30.930.10:FF:000039">
    <property type="entry name" value="Threonyl-tRNA synthetase, mitochondrial"/>
    <property type="match status" value="1"/>
</dbReference>
<comment type="catalytic activity">
    <reaction evidence="12">
        <text>tRNA(Thr) + L-threonine + ATP = L-threonyl-tRNA(Thr) + AMP + diphosphate + H(+)</text>
        <dbReference type="Rhea" id="RHEA:24624"/>
        <dbReference type="Rhea" id="RHEA-COMP:9670"/>
        <dbReference type="Rhea" id="RHEA-COMP:9704"/>
        <dbReference type="ChEBI" id="CHEBI:15378"/>
        <dbReference type="ChEBI" id="CHEBI:30616"/>
        <dbReference type="ChEBI" id="CHEBI:33019"/>
        <dbReference type="ChEBI" id="CHEBI:57926"/>
        <dbReference type="ChEBI" id="CHEBI:78442"/>
        <dbReference type="ChEBI" id="CHEBI:78534"/>
        <dbReference type="ChEBI" id="CHEBI:456215"/>
        <dbReference type="EC" id="6.1.1.3"/>
    </reaction>
</comment>
<proteinExistence type="inferred from homology"/>